<dbReference type="Proteomes" id="UP000004358">
    <property type="component" value="Unassembled WGS sequence"/>
</dbReference>
<dbReference type="EMBL" id="AANZ01000034">
    <property type="protein sequence ID" value="EAQ77386.1"/>
    <property type="molecule type" value="Genomic_DNA"/>
</dbReference>
<proteinExistence type="predicted"/>
<name>A4A1D7_9BACT</name>
<dbReference type="AlphaFoldDB" id="A4A1D7"/>
<sequence length="81" mass="8819">MSAADRCLELANRVRHALELLGYPDLNHISCEASSTDEITLRGSTNSLYLRQAAHAVAQHVPGVQKVRNRIVVLDSAQPAV</sequence>
<feature type="domain" description="BON" evidence="1">
    <location>
        <begin position="6"/>
        <end position="75"/>
    </location>
</feature>
<evidence type="ECO:0000313" key="2">
    <source>
        <dbReference type="EMBL" id="EAQ77386.1"/>
    </source>
</evidence>
<organism evidence="2 3">
    <name type="scientific">Blastopirellula marina DSM 3645</name>
    <dbReference type="NCBI Taxonomy" id="314230"/>
    <lineage>
        <taxon>Bacteria</taxon>
        <taxon>Pseudomonadati</taxon>
        <taxon>Planctomycetota</taxon>
        <taxon>Planctomycetia</taxon>
        <taxon>Pirellulales</taxon>
        <taxon>Pirellulaceae</taxon>
        <taxon>Blastopirellula</taxon>
    </lineage>
</organism>
<dbReference type="InterPro" id="IPR007055">
    <property type="entry name" value="BON_dom"/>
</dbReference>
<evidence type="ECO:0000313" key="3">
    <source>
        <dbReference type="Proteomes" id="UP000004358"/>
    </source>
</evidence>
<evidence type="ECO:0000259" key="1">
    <source>
        <dbReference type="PROSITE" id="PS50914"/>
    </source>
</evidence>
<comment type="caution">
    <text evidence="2">The sequence shown here is derived from an EMBL/GenBank/DDBJ whole genome shotgun (WGS) entry which is preliminary data.</text>
</comment>
<gene>
    <name evidence="2" type="ORF">DSM3645_04455</name>
</gene>
<reference evidence="2 3" key="1">
    <citation type="submission" date="2006-02" db="EMBL/GenBank/DDBJ databases">
        <authorList>
            <person name="Amann R."/>
            <person name="Ferriera S."/>
            <person name="Johnson J."/>
            <person name="Kravitz S."/>
            <person name="Halpern A."/>
            <person name="Remington K."/>
            <person name="Beeson K."/>
            <person name="Tran B."/>
            <person name="Rogers Y.-H."/>
            <person name="Friedman R."/>
            <person name="Venter J.C."/>
        </authorList>
    </citation>
    <scope>NUCLEOTIDE SEQUENCE [LARGE SCALE GENOMIC DNA]</scope>
    <source>
        <strain evidence="2 3">DSM 3645</strain>
    </source>
</reference>
<dbReference type="HOGENOM" id="CLU_2567010_0_0_0"/>
<dbReference type="Pfam" id="PF04972">
    <property type="entry name" value="BON"/>
    <property type="match status" value="1"/>
</dbReference>
<dbReference type="Gene3D" id="3.30.1340.30">
    <property type="match status" value="1"/>
</dbReference>
<protein>
    <recommendedName>
        <fullName evidence="1">BON domain-containing protein</fullName>
    </recommendedName>
</protein>
<accession>A4A1D7</accession>
<dbReference type="PROSITE" id="PS50914">
    <property type="entry name" value="BON"/>
    <property type="match status" value="1"/>
</dbReference>